<evidence type="ECO:0000256" key="5">
    <source>
        <dbReference type="ARBA" id="ARBA00051067"/>
    </source>
</evidence>
<keyword evidence="10" id="KW-1185">Reference proteome</keyword>
<evidence type="ECO:0000313" key="10">
    <source>
        <dbReference type="Proteomes" id="UP001161247"/>
    </source>
</evidence>
<dbReference type="EMBL" id="OX459126">
    <property type="protein sequence ID" value="CAI9118879.1"/>
    <property type="molecule type" value="Genomic_DNA"/>
</dbReference>
<evidence type="ECO:0000256" key="6">
    <source>
        <dbReference type="ARBA" id="ARBA00058358"/>
    </source>
</evidence>
<dbReference type="SUPFAM" id="SSF53474">
    <property type="entry name" value="alpha/beta-Hydrolases"/>
    <property type="match status" value="1"/>
</dbReference>
<organism evidence="9 10">
    <name type="scientific">Oldenlandia corymbosa var. corymbosa</name>
    <dbReference type="NCBI Taxonomy" id="529605"/>
    <lineage>
        <taxon>Eukaryota</taxon>
        <taxon>Viridiplantae</taxon>
        <taxon>Streptophyta</taxon>
        <taxon>Embryophyta</taxon>
        <taxon>Tracheophyta</taxon>
        <taxon>Spermatophyta</taxon>
        <taxon>Magnoliopsida</taxon>
        <taxon>eudicotyledons</taxon>
        <taxon>Gunneridae</taxon>
        <taxon>Pentapetalae</taxon>
        <taxon>asterids</taxon>
        <taxon>lamiids</taxon>
        <taxon>Gentianales</taxon>
        <taxon>Rubiaceae</taxon>
        <taxon>Rubioideae</taxon>
        <taxon>Spermacoceae</taxon>
        <taxon>Hedyotis-Oldenlandia complex</taxon>
        <taxon>Oldenlandia</taxon>
    </lineage>
</organism>
<evidence type="ECO:0000256" key="3">
    <source>
        <dbReference type="ARBA" id="ARBA00022801"/>
    </source>
</evidence>
<evidence type="ECO:0000313" key="9">
    <source>
        <dbReference type="EMBL" id="CAI9118879.1"/>
    </source>
</evidence>
<keyword evidence="3" id="KW-0378">Hydrolase</keyword>
<dbReference type="FunFam" id="3.40.50.1820:FF:000161">
    <property type="entry name" value="Epoxide hydrolase"/>
    <property type="match status" value="1"/>
</dbReference>
<dbReference type="PRINTS" id="PR00412">
    <property type="entry name" value="EPOXHYDRLASE"/>
</dbReference>
<gene>
    <name evidence="9" type="ORF">OLC1_LOCUS24653</name>
</gene>
<comment type="similarity">
    <text evidence="4">Belongs to the AB hydrolase superfamily. Epoxide hydrolase family.</text>
</comment>
<dbReference type="PANTHER" id="PTHR43329">
    <property type="entry name" value="EPOXIDE HYDROLASE"/>
    <property type="match status" value="1"/>
</dbReference>
<comment type="function">
    <text evidence="6">Epoxide hydrolase involved in the biosynthesis of cucurbitacin and mogroside tetracyclic triterpene natural products (e.g. siamenoside I and mogrosides IV, V and VI). Cucurbitacins have cytotoxic properties and exhibit deterrent taste as a defense barrier against herbivores. Mogrosides are nonsugar highly oxygenated compounds used as high-intensity zero-calorie sweeteners; they also possess pharmacological properties such as regulating immunity, lowering blood sugar and lipid levels, protecting the liver, and acting as antioxidants and antitumor agents. Catalyzes the hydrolysis of aromatic epoxide-containing substrates, such as the conversion of 24,25-epoxycucurbitadienol to 24,25-dihydroxycucurbitadienol.</text>
</comment>
<proteinExistence type="inferred from homology"/>
<dbReference type="Proteomes" id="UP001161247">
    <property type="component" value="Chromosome 9"/>
</dbReference>
<comment type="catalytic activity">
    <reaction evidence="5">
        <text>an epoxide + H2O = an ethanediol</text>
        <dbReference type="Rhea" id="RHEA:19037"/>
        <dbReference type="ChEBI" id="CHEBI:15377"/>
        <dbReference type="ChEBI" id="CHEBI:32955"/>
        <dbReference type="ChEBI" id="CHEBI:140594"/>
        <dbReference type="EC" id="3.3.2.10"/>
    </reaction>
    <physiologicalReaction direction="left-to-right" evidence="5">
        <dbReference type="Rhea" id="RHEA:19038"/>
    </physiologicalReaction>
</comment>
<dbReference type="InterPro" id="IPR000073">
    <property type="entry name" value="AB_hydrolase_1"/>
</dbReference>
<reference evidence="9" key="1">
    <citation type="submission" date="2023-03" db="EMBL/GenBank/DDBJ databases">
        <authorList>
            <person name="Julca I."/>
        </authorList>
    </citation>
    <scope>NUCLEOTIDE SEQUENCE</scope>
</reference>
<evidence type="ECO:0000256" key="4">
    <source>
        <dbReference type="ARBA" id="ARBA00038334"/>
    </source>
</evidence>
<dbReference type="GO" id="GO:0004301">
    <property type="term" value="F:epoxide hydrolase activity"/>
    <property type="evidence" value="ECO:0007669"/>
    <property type="project" value="UniProtKB-EC"/>
</dbReference>
<dbReference type="InterPro" id="IPR000639">
    <property type="entry name" value="Epox_hydrolase-like"/>
</dbReference>
<protein>
    <recommendedName>
        <fullName evidence="2">soluble epoxide hydrolase</fullName>
        <ecNumber evidence="2">3.3.2.10</ecNumber>
    </recommendedName>
</protein>
<comment type="pathway">
    <text evidence="1">Secondary metabolite biosynthesis; terpenoid biosynthesis.</text>
</comment>
<feature type="domain" description="AB hydrolase-1" evidence="8">
    <location>
        <begin position="3"/>
        <end position="93"/>
    </location>
</feature>
<evidence type="ECO:0000259" key="8">
    <source>
        <dbReference type="Pfam" id="PF00561"/>
    </source>
</evidence>
<evidence type="ECO:0000256" key="1">
    <source>
        <dbReference type="ARBA" id="ARBA00004721"/>
    </source>
</evidence>
<comment type="catalytic activity">
    <reaction evidence="7">
        <text>(24S)-24,25-epoxycucurbitadienol + H2O = (24R)-24,25-dihydroxycucurbitadienol</text>
        <dbReference type="Rhea" id="RHEA:81855"/>
        <dbReference type="ChEBI" id="CHEBI:15377"/>
        <dbReference type="ChEBI" id="CHEBI:229949"/>
        <dbReference type="ChEBI" id="CHEBI:229950"/>
    </reaction>
    <physiologicalReaction direction="left-to-right" evidence="7">
        <dbReference type="Rhea" id="RHEA:81856"/>
    </physiologicalReaction>
</comment>
<dbReference type="AlphaFoldDB" id="A0AAV1EGR1"/>
<sequence>MASHGYRAVAPDLRGYGDTTGAPLEDSSKFTVLHVVGDIIALLQAIAPDEDKVFVVAHDWGALIAWHLCLFRPDKVKALLSLSVAYSPRHPSQSTIDRVRSAYGDDYYMCRFQAHGEIEAEISEMGVKYFMKKILTYRTPGPLFFPKGKGFGDSCGDPVVLPSWLTEEDVDYYVSKFEKTGFTGGVNYYRALKLSWELTAPWTGAQIKVPTKFVIGDLDLTYHMPRVQDYIHKGGFKRDVPLLEDVVVIKDAAHFINQEIPDVINKHIYDFFQQY</sequence>
<evidence type="ECO:0000256" key="7">
    <source>
        <dbReference type="ARBA" id="ARBA00093212"/>
    </source>
</evidence>
<name>A0AAV1EGR1_OLDCO</name>
<dbReference type="Gene3D" id="3.40.50.1820">
    <property type="entry name" value="alpha/beta hydrolase"/>
    <property type="match status" value="1"/>
</dbReference>
<evidence type="ECO:0000256" key="2">
    <source>
        <dbReference type="ARBA" id="ARBA00013006"/>
    </source>
</evidence>
<dbReference type="Pfam" id="PF00561">
    <property type="entry name" value="Abhydrolase_1"/>
    <property type="match status" value="1"/>
</dbReference>
<dbReference type="InterPro" id="IPR029058">
    <property type="entry name" value="AB_hydrolase_fold"/>
</dbReference>
<dbReference type="EC" id="3.3.2.10" evidence="2"/>
<accession>A0AAV1EGR1</accession>